<dbReference type="Gene3D" id="3.30.1370.120">
    <property type="match status" value="1"/>
</dbReference>
<dbReference type="SMART" id="SM00965">
    <property type="entry name" value="STN"/>
    <property type="match status" value="1"/>
</dbReference>
<dbReference type="RefSeq" id="WP_188363721.1">
    <property type="nucleotide sequence ID" value="NZ_BAABJF010000011.1"/>
</dbReference>
<evidence type="ECO:0000256" key="5">
    <source>
        <dbReference type="ARBA" id="ARBA00023136"/>
    </source>
</evidence>
<evidence type="ECO:0000256" key="7">
    <source>
        <dbReference type="RuleBase" id="RU004003"/>
    </source>
</evidence>
<dbReference type="InterPro" id="IPR021731">
    <property type="entry name" value="AMIN_dom"/>
</dbReference>
<keyword evidence="2 8" id="KW-0813">Transport</keyword>
<feature type="domain" description="Secretin/TonB short N-terminal" evidence="10">
    <location>
        <begin position="269"/>
        <end position="317"/>
    </location>
</feature>
<dbReference type="InterPro" id="IPR013355">
    <property type="entry name" value="Pilus_4_PilQ"/>
</dbReference>
<protein>
    <submittedName>
        <fullName evidence="11">Pilus biosynthesis protein PilQ</fullName>
    </submittedName>
</protein>
<evidence type="ECO:0000256" key="4">
    <source>
        <dbReference type="ARBA" id="ARBA00022927"/>
    </source>
</evidence>
<evidence type="ECO:0000259" key="10">
    <source>
        <dbReference type="SMART" id="SM00965"/>
    </source>
</evidence>
<dbReference type="AlphaFoldDB" id="A0A917FGV5"/>
<dbReference type="Pfam" id="PF07660">
    <property type="entry name" value="STN"/>
    <property type="match status" value="1"/>
</dbReference>
<evidence type="ECO:0000256" key="3">
    <source>
        <dbReference type="ARBA" id="ARBA00022729"/>
    </source>
</evidence>
<evidence type="ECO:0000256" key="6">
    <source>
        <dbReference type="ARBA" id="ARBA00023237"/>
    </source>
</evidence>
<evidence type="ECO:0000256" key="2">
    <source>
        <dbReference type="ARBA" id="ARBA00022448"/>
    </source>
</evidence>
<keyword evidence="6" id="KW-0998">Cell outer membrane</keyword>
<dbReference type="InterPro" id="IPR038591">
    <property type="entry name" value="NolW-like_sf"/>
</dbReference>
<dbReference type="PANTHER" id="PTHR30604">
    <property type="entry name" value="PROTEIN TRANSPORT PROTEIN HOFQ"/>
    <property type="match status" value="1"/>
</dbReference>
<dbReference type="Pfam" id="PF11741">
    <property type="entry name" value="AMIN"/>
    <property type="match status" value="2"/>
</dbReference>
<dbReference type="Gene3D" id="2.60.40.3470">
    <property type="match status" value="1"/>
</dbReference>
<dbReference type="InterPro" id="IPR004846">
    <property type="entry name" value="T2SS/T3SS_dom"/>
</dbReference>
<evidence type="ECO:0000256" key="8">
    <source>
        <dbReference type="RuleBase" id="RU004004"/>
    </source>
</evidence>
<dbReference type="EMBL" id="BMEO01000001">
    <property type="protein sequence ID" value="GGF83974.1"/>
    <property type="molecule type" value="Genomic_DNA"/>
</dbReference>
<dbReference type="GO" id="GO:0009306">
    <property type="term" value="P:protein secretion"/>
    <property type="evidence" value="ECO:0007669"/>
    <property type="project" value="InterPro"/>
</dbReference>
<dbReference type="Pfam" id="PF03958">
    <property type="entry name" value="Secretin_N"/>
    <property type="match status" value="1"/>
</dbReference>
<feature type="region of interest" description="Disordered" evidence="9">
    <location>
        <begin position="476"/>
        <end position="495"/>
    </location>
</feature>
<comment type="subcellular location">
    <subcellularLocation>
        <location evidence="8">Cell outer membrane</location>
    </subcellularLocation>
    <subcellularLocation>
        <location evidence="1">Membrane</location>
    </subcellularLocation>
</comment>
<accession>A0A917FGV5</accession>
<dbReference type="InterPro" id="IPR001775">
    <property type="entry name" value="GspD/PilQ"/>
</dbReference>
<dbReference type="PANTHER" id="PTHR30604:SF1">
    <property type="entry name" value="DNA UTILIZATION PROTEIN HOFQ"/>
    <property type="match status" value="1"/>
</dbReference>
<dbReference type="Proteomes" id="UP000605253">
    <property type="component" value="Unassembled WGS sequence"/>
</dbReference>
<proteinExistence type="inferred from homology"/>
<comment type="caution">
    <text evidence="11">The sequence shown here is derived from an EMBL/GenBank/DDBJ whole genome shotgun (WGS) entry which is preliminary data.</text>
</comment>
<dbReference type="PRINTS" id="PR00811">
    <property type="entry name" value="BCTERIALGSPD"/>
</dbReference>
<organism evidence="11 12">
    <name type="scientific">Marinicella pacifica</name>
    <dbReference type="NCBI Taxonomy" id="1171543"/>
    <lineage>
        <taxon>Bacteria</taxon>
        <taxon>Pseudomonadati</taxon>
        <taxon>Pseudomonadota</taxon>
        <taxon>Gammaproteobacteria</taxon>
        <taxon>Lysobacterales</taxon>
        <taxon>Marinicellaceae</taxon>
        <taxon>Marinicella</taxon>
    </lineage>
</organism>
<reference evidence="11" key="2">
    <citation type="submission" date="2020-09" db="EMBL/GenBank/DDBJ databases">
        <authorList>
            <person name="Sun Q."/>
            <person name="Zhou Y."/>
        </authorList>
    </citation>
    <scope>NUCLEOTIDE SEQUENCE</scope>
    <source>
        <strain evidence="11">CGMCC 1.12181</strain>
    </source>
</reference>
<keyword evidence="5" id="KW-0472">Membrane</keyword>
<comment type="similarity">
    <text evidence="7">Belongs to the bacterial secretin family.</text>
</comment>
<evidence type="ECO:0000313" key="11">
    <source>
        <dbReference type="EMBL" id="GGF83974.1"/>
    </source>
</evidence>
<dbReference type="GO" id="GO:0009279">
    <property type="term" value="C:cell outer membrane"/>
    <property type="evidence" value="ECO:0007669"/>
    <property type="project" value="UniProtKB-SubCell"/>
</dbReference>
<reference evidence="11" key="1">
    <citation type="journal article" date="2014" name="Int. J. Syst. Evol. Microbiol.">
        <title>Complete genome sequence of Corynebacterium casei LMG S-19264T (=DSM 44701T), isolated from a smear-ripened cheese.</title>
        <authorList>
            <consortium name="US DOE Joint Genome Institute (JGI-PGF)"/>
            <person name="Walter F."/>
            <person name="Albersmeier A."/>
            <person name="Kalinowski J."/>
            <person name="Ruckert C."/>
        </authorList>
    </citation>
    <scope>NUCLEOTIDE SEQUENCE</scope>
    <source>
        <strain evidence="11">CGMCC 1.12181</strain>
    </source>
</reference>
<dbReference type="Gene3D" id="3.30.1370.130">
    <property type="match status" value="1"/>
</dbReference>
<sequence length="698" mass="75285">MSQVNAQSTIENVTLNSGENGAVKINFEFSGPVTEPKIFSTNLPPRLALDFENTRNNSNMESQSIGIGQAKGIRVVSAGNKTRAVIDLTGLAEHAITSQGNSVTVTILPNQRSVVQANQQAVTVNDIDFRRGEDGQAVVQVGLSDPNAIINISENMDKVVIEVANASLDESLDVKMDVIDFATPVKYVDARQRGGDVKIELEAKGAFDKMSYQTGQQYTVEISEKKAEVENKSRLLDEEIEYNGHLVSFNFQDIPVRSLLQLIADASQLNIVVADSVQGNVTLRLNNVPWDQALDIVLRSKQLDQRRRGDVIWVAPAAEIAELEQKKLEAHSKKQELEPLDNIFIQVNYAKAEDLANLINGEAGGQGAGGGGTNKLLSDRGSVTFDERTNTLLVTDVPDRLRVIQNLVDTLDRSVQQVQIESRIVVASEKFGDELGVRFGVTGSHEDRYGNIISTGGSAAALDRMNNAALINRYNSSSGSGLPTVTPDDESSSPIAGPPIGERLNVNLPAAASSAGRWAMSILAADYLLDLELSALETEDRGEVISSPRVITANQTQAVIKQGVQIPYEEATSSGATSIQFKEATLSLEVTPLITPDERVDLTLNVKQDAIGQEVSTALGGSVPSIDTRAVQTRVLVSNGQTVVLGGIYEQVRRTTRSKVPVLGDIPGLGALFRNKAIQDEKAELLIFVTPTIIKESL</sequence>
<dbReference type="InterPro" id="IPR051808">
    <property type="entry name" value="Type_IV_pilus_biogenesis"/>
</dbReference>
<keyword evidence="12" id="KW-1185">Reference proteome</keyword>
<dbReference type="Gene3D" id="2.60.40.3500">
    <property type="match status" value="1"/>
</dbReference>
<evidence type="ECO:0000313" key="12">
    <source>
        <dbReference type="Proteomes" id="UP000605253"/>
    </source>
</evidence>
<gene>
    <name evidence="11" type="primary">pilQ</name>
    <name evidence="11" type="ORF">GCM10011365_01140</name>
</gene>
<keyword evidence="3" id="KW-0732">Signal</keyword>
<dbReference type="Pfam" id="PF00263">
    <property type="entry name" value="Secretin"/>
    <property type="match status" value="1"/>
</dbReference>
<keyword evidence="4" id="KW-0653">Protein transport</keyword>
<dbReference type="InterPro" id="IPR011662">
    <property type="entry name" value="Secretin/TonB_short_N"/>
</dbReference>
<dbReference type="InterPro" id="IPR005644">
    <property type="entry name" value="NolW-like"/>
</dbReference>
<name>A0A917FGV5_9GAMM</name>
<evidence type="ECO:0000256" key="1">
    <source>
        <dbReference type="ARBA" id="ARBA00004370"/>
    </source>
</evidence>
<dbReference type="NCBIfam" id="TIGR02515">
    <property type="entry name" value="IV_pilus_PilQ"/>
    <property type="match status" value="1"/>
</dbReference>
<evidence type="ECO:0000256" key="9">
    <source>
        <dbReference type="SAM" id="MobiDB-lite"/>
    </source>
</evidence>